<reference evidence="2" key="2">
    <citation type="submission" date="2022-01" db="EMBL/GenBank/DDBJ databases">
        <authorList>
            <person name="Yamashiro T."/>
            <person name="Shiraishi A."/>
            <person name="Satake H."/>
            <person name="Nakayama K."/>
        </authorList>
    </citation>
    <scope>NUCLEOTIDE SEQUENCE</scope>
</reference>
<gene>
    <name evidence="2" type="ORF">Tco_1080550</name>
</gene>
<dbReference type="PANTHER" id="PTHR12161:SF16">
    <property type="entry name" value="REGULATOR OF VPS4 ACTIVITY IN THE MVB PATHWAY PROTEIN"/>
    <property type="match status" value="1"/>
</dbReference>
<organism evidence="2 3">
    <name type="scientific">Tanacetum coccineum</name>
    <dbReference type="NCBI Taxonomy" id="301880"/>
    <lineage>
        <taxon>Eukaryota</taxon>
        <taxon>Viridiplantae</taxon>
        <taxon>Streptophyta</taxon>
        <taxon>Embryophyta</taxon>
        <taxon>Tracheophyta</taxon>
        <taxon>Spermatophyta</taxon>
        <taxon>Magnoliopsida</taxon>
        <taxon>eudicotyledons</taxon>
        <taxon>Gunneridae</taxon>
        <taxon>Pentapetalae</taxon>
        <taxon>asterids</taxon>
        <taxon>campanulids</taxon>
        <taxon>Asterales</taxon>
        <taxon>Asteraceae</taxon>
        <taxon>Asteroideae</taxon>
        <taxon>Anthemideae</taxon>
        <taxon>Anthemidinae</taxon>
        <taxon>Tanacetum</taxon>
    </lineage>
</organism>
<dbReference type="Proteomes" id="UP001151760">
    <property type="component" value="Unassembled WGS sequence"/>
</dbReference>
<sequence>MVTSRLGSVPNVDQMIKEQNMLDVYVMVDGYCHLLLQMVNLIEQEKDCPDELKEAASSLLYAAPRCGEFPELQEIRAILTARYGKEFSNGAIDLRNNCGVSTTGEDESKTNVIETNSSVSADDFDEVLSFTESRKGRNQYRNAEDAAQDAFESAYAAAAARATVELS</sequence>
<protein>
    <submittedName>
        <fullName evidence="2">IST1-like protein</fullName>
    </submittedName>
</protein>
<keyword evidence="3" id="KW-1185">Reference proteome</keyword>
<dbReference type="Pfam" id="PF03398">
    <property type="entry name" value="Ist1"/>
    <property type="match status" value="1"/>
</dbReference>
<name>A0ABQ5HV27_9ASTR</name>
<proteinExistence type="inferred from homology"/>
<dbReference type="InterPro" id="IPR042277">
    <property type="entry name" value="IST1-like"/>
</dbReference>
<evidence type="ECO:0000313" key="2">
    <source>
        <dbReference type="EMBL" id="GJT91705.1"/>
    </source>
</evidence>
<accession>A0ABQ5HV27</accession>
<evidence type="ECO:0000256" key="1">
    <source>
        <dbReference type="ARBA" id="ARBA00005536"/>
    </source>
</evidence>
<dbReference type="InterPro" id="IPR005061">
    <property type="entry name" value="Ist1"/>
</dbReference>
<evidence type="ECO:0000313" key="3">
    <source>
        <dbReference type="Proteomes" id="UP001151760"/>
    </source>
</evidence>
<reference evidence="2" key="1">
    <citation type="journal article" date="2022" name="Int. J. Mol. Sci.">
        <title>Draft Genome of Tanacetum Coccineum: Genomic Comparison of Closely Related Tanacetum-Family Plants.</title>
        <authorList>
            <person name="Yamashiro T."/>
            <person name="Shiraishi A."/>
            <person name="Nakayama K."/>
            <person name="Satake H."/>
        </authorList>
    </citation>
    <scope>NUCLEOTIDE SEQUENCE</scope>
</reference>
<comment type="similarity">
    <text evidence="1">Belongs to the IST1 family.</text>
</comment>
<dbReference type="EMBL" id="BQNB010020043">
    <property type="protein sequence ID" value="GJT91705.1"/>
    <property type="molecule type" value="Genomic_DNA"/>
</dbReference>
<dbReference type="Gene3D" id="1.20.1260.60">
    <property type="entry name" value="Vacuolar protein sorting-associated protein Ist1"/>
    <property type="match status" value="1"/>
</dbReference>
<dbReference type="PANTHER" id="PTHR12161">
    <property type="entry name" value="IST1 FAMILY MEMBER"/>
    <property type="match status" value="1"/>
</dbReference>
<comment type="caution">
    <text evidence="2">The sequence shown here is derived from an EMBL/GenBank/DDBJ whole genome shotgun (WGS) entry which is preliminary data.</text>
</comment>